<name>A0A2L0EUA8_SORCE</name>
<evidence type="ECO:0000256" key="3">
    <source>
        <dbReference type="ARBA" id="ARBA00022448"/>
    </source>
</evidence>
<proteinExistence type="inferred from homology"/>
<dbReference type="InterPro" id="IPR052017">
    <property type="entry name" value="TSUP"/>
</dbReference>
<protein>
    <recommendedName>
        <fullName evidence="8">Probable membrane transporter protein</fullName>
    </recommendedName>
</protein>
<evidence type="ECO:0000256" key="8">
    <source>
        <dbReference type="RuleBase" id="RU363041"/>
    </source>
</evidence>
<comment type="similarity">
    <text evidence="2 8">Belongs to the 4-toluene sulfonate uptake permease (TSUP) (TC 2.A.102) family.</text>
</comment>
<feature type="transmembrane region" description="Helical" evidence="8">
    <location>
        <begin position="75"/>
        <end position="93"/>
    </location>
</feature>
<evidence type="ECO:0000256" key="6">
    <source>
        <dbReference type="ARBA" id="ARBA00022989"/>
    </source>
</evidence>
<evidence type="ECO:0000256" key="4">
    <source>
        <dbReference type="ARBA" id="ARBA00022475"/>
    </source>
</evidence>
<comment type="subcellular location">
    <subcellularLocation>
        <location evidence="1 8">Cell membrane</location>
        <topology evidence="1 8">Multi-pass membrane protein</topology>
    </subcellularLocation>
</comment>
<dbReference type="RefSeq" id="WP_104981616.1">
    <property type="nucleotide sequence ID" value="NZ_CP012673.1"/>
</dbReference>
<keyword evidence="4 8" id="KW-1003">Cell membrane</keyword>
<keyword evidence="7 8" id="KW-0472">Membrane</keyword>
<dbReference type="OrthoDB" id="554695at2"/>
<feature type="transmembrane region" description="Helical" evidence="8">
    <location>
        <begin position="229"/>
        <end position="247"/>
    </location>
</feature>
<dbReference type="AlphaFoldDB" id="A0A2L0EUA8"/>
<dbReference type="EMBL" id="CP012673">
    <property type="protein sequence ID" value="AUX42862.1"/>
    <property type="molecule type" value="Genomic_DNA"/>
</dbReference>
<accession>A0A2L0EUA8</accession>
<evidence type="ECO:0000313" key="9">
    <source>
        <dbReference type="EMBL" id="AUX42862.1"/>
    </source>
</evidence>
<dbReference type="PANTHER" id="PTHR30269:SF0">
    <property type="entry name" value="MEMBRANE TRANSPORTER PROTEIN YFCA-RELATED"/>
    <property type="match status" value="1"/>
</dbReference>
<dbReference type="Proteomes" id="UP000238348">
    <property type="component" value="Chromosome"/>
</dbReference>
<dbReference type="PANTHER" id="PTHR30269">
    <property type="entry name" value="TRANSMEMBRANE PROTEIN YFCA"/>
    <property type="match status" value="1"/>
</dbReference>
<gene>
    <name evidence="9" type="primary">spr</name>
    <name evidence="9" type="ORF">SOCE26_042970</name>
</gene>
<sequence>MDSPTTLLVLFAVAAVAGFIDTLAGGGGLLTVPALLLAQVPPIQALATNKLQGSFGTLTAASVLLRKRLVRFSDVRALFICALLGASAGAAVVQFIDPKALDVVIPVVLIGIALYFLLAPRAGDVDSAPRVSEPLYRGLIVPIIGFYDGVFGPGTGSFFSLAGVSLRGQNLLTATATAKVLNFATNIASLAVFVAGGKVVWLTGAAMVAGQVIGAYAGSQVVVKGGTRIIRPLIVTVCVVMVGRYFWQKGLLPT</sequence>
<organism evidence="9 10">
    <name type="scientific">Sorangium cellulosum</name>
    <name type="common">Polyangium cellulosum</name>
    <dbReference type="NCBI Taxonomy" id="56"/>
    <lineage>
        <taxon>Bacteria</taxon>
        <taxon>Pseudomonadati</taxon>
        <taxon>Myxococcota</taxon>
        <taxon>Polyangia</taxon>
        <taxon>Polyangiales</taxon>
        <taxon>Polyangiaceae</taxon>
        <taxon>Sorangium</taxon>
    </lineage>
</organism>
<dbReference type="Pfam" id="PF01925">
    <property type="entry name" value="TauE"/>
    <property type="match status" value="1"/>
</dbReference>
<evidence type="ECO:0000256" key="1">
    <source>
        <dbReference type="ARBA" id="ARBA00004651"/>
    </source>
</evidence>
<keyword evidence="6 8" id="KW-1133">Transmembrane helix</keyword>
<dbReference type="GO" id="GO:0005886">
    <property type="term" value="C:plasma membrane"/>
    <property type="evidence" value="ECO:0007669"/>
    <property type="project" value="UniProtKB-SubCell"/>
</dbReference>
<dbReference type="InterPro" id="IPR002781">
    <property type="entry name" value="TM_pro_TauE-like"/>
</dbReference>
<keyword evidence="5 8" id="KW-0812">Transmembrane</keyword>
<keyword evidence="3" id="KW-0813">Transport</keyword>
<evidence type="ECO:0000256" key="7">
    <source>
        <dbReference type="ARBA" id="ARBA00023136"/>
    </source>
</evidence>
<reference evidence="9 10" key="1">
    <citation type="submission" date="2015-09" db="EMBL/GenBank/DDBJ databases">
        <title>Sorangium comparison.</title>
        <authorList>
            <person name="Zaburannyi N."/>
            <person name="Bunk B."/>
            <person name="Overmann J."/>
            <person name="Mueller R."/>
        </authorList>
    </citation>
    <scope>NUCLEOTIDE SEQUENCE [LARGE SCALE GENOMIC DNA]</scope>
    <source>
        <strain evidence="9 10">So ce26</strain>
    </source>
</reference>
<evidence type="ECO:0000256" key="2">
    <source>
        <dbReference type="ARBA" id="ARBA00009142"/>
    </source>
</evidence>
<evidence type="ECO:0000313" key="10">
    <source>
        <dbReference type="Proteomes" id="UP000238348"/>
    </source>
</evidence>
<feature type="transmembrane region" description="Helical" evidence="8">
    <location>
        <begin position="100"/>
        <end position="119"/>
    </location>
</feature>
<evidence type="ECO:0000256" key="5">
    <source>
        <dbReference type="ARBA" id="ARBA00022692"/>
    </source>
</evidence>
<feature type="transmembrane region" description="Helical" evidence="8">
    <location>
        <begin position="139"/>
        <end position="164"/>
    </location>
</feature>